<protein>
    <recommendedName>
        <fullName evidence="4">Ubiquitin-like protease family profile domain-containing protein</fullName>
    </recommendedName>
</protein>
<dbReference type="Proteomes" id="UP000215335">
    <property type="component" value="Unassembled WGS sequence"/>
</dbReference>
<dbReference type="OrthoDB" id="7701031at2759"/>
<dbReference type="AlphaFoldDB" id="A0A232EIF1"/>
<evidence type="ECO:0000256" key="1">
    <source>
        <dbReference type="SAM" id="SignalP"/>
    </source>
</evidence>
<keyword evidence="1" id="KW-0732">Signal</keyword>
<feature type="signal peptide" evidence="1">
    <location>
        <begin position="1"/>
        <end position="21"/>
    </location>
</feature>
<dbReference type="EMBL" id="NNAY01004296">
    <property type="protein sequence ID" value="OXU18091.1"/>
    <property type="molecule type" value="Genomic_DNA"/>
</dbReference>
<evidence type="ECO:0008006" key="4">
    <source>
        <dbReference type="Google" id="ProtNLM"/>
    </source>
</evidence>
<dbReference type="PANTHER" id="PTHR34718:SF2">
    <property type="entry name" value="PHD-TYPE DOMAIN-CONTAINING PROTEIN"/>
    <property type="match status" value="1"/>
</dbReference>
<gene>
    <name evidence="2" type="ORF">TSAR_012469</name>
</gene>
<dbReference type="InterPro" id="IPR038765">
    <property type="entry name" value="Papain-like_cys_pep_sf"/>
</dbReference>
<keyword evidence="3" id="KW-1185">Reference proteome</keyword>
<dbReference type="Gene3D" id="3.40.395.10">
    <property type="entry name" value="Adenoviral Proteinase, Chain A"/>
    <property type="match status" value="1"/>
</dbReference>
<evidence type="ECO:0000313" key="2">
    <source>
        <dbReference type="EMBL" id="OXU18091.1"/>
    </source>
</evidence>
<name>A0A232EIF1_9HYME</name>
<evidence type="ECO:0000313" key="3">
    <source>
        <dbReference type="Proteomes" id="UP000215335"/>
    </source>
</evidence>
<accession>A0A232EIF1</accession>
<reference evidence="2 3" key="1">
    <citation type="journal article" date="2017" name="Curr. Biol.">
        <title>The Evolution of Venom by Co-option of Single-Copy Genes.</title>
        <authorList>
            <person name="Martinson E.O."/>
            <person name="Mrinalini"/>
            <person name="Kelkar Y.D."/>
            <person name="Chang C.H."/>
            <person name="Werren J.H."/>
        </authorList>
    </citation>
    <scope>NUCLEOTIDE SEQUENCE [LARGE SCALE GENOMIC DNA]</scope>
    <source>
        <strain evidence="2 3">Alberta</strain>
        <tissue evidence="2">Whole body</tissue>
    </source>
</reference>
<dbReference type="PANTHER" id="PTHR34718">
    <property type="entry name" value="PHD-TYPE DOMAIN-CONTAINING PROTEIN"/>
    <property type="match status" value="1"/>
</dbReference>
<sequence>MNSKDCGIFAIAFAITLLCESKPDLVIYNIHNMRPHLLQLLVNKYIAHFPCNFTPIPINFHPRKLYDKNIIINNNCLNNEHIDYFHEMLKQLSTYKPYSTLYLQNTSKISQINENNKHIQILFQRGSTVGHFICTYYDTNTLFVYDSMNNKKLHSDVSTVIKKLHPYCFNEQRKPITFPTVQFQINATDCVGHFICTYYDTNTLFVYDSMNNKKLHSDVSTVIKKLHPYCFNEKRKPITFPTVQSQTNVTDCGVYSIAFAVTLFLGLSSK</sequence>
<dbReference type="SUPFAM" id="SSF54001">
    <property type="entry name" value="Cysteine proteinases"/>
    <property type="match status" value="2"/>
</dbReference>
<feature type="chain" id="PRO_5012421004" description="Ubiquitin-like protease family profile domain-containing protein" evidence="1">
    <location>
        <begin position="22"/>
        <end position="270"/>
    </location>
</feature>
<comment type="caution">
    <text evidence="2">The sequence shown here is derived from an EMBL/GenBank/DDBJ whole genome shotgun (WGS) entry which is preliminary data.</text>
</comment>
<organism evidence="2 3">
    <name type="scientific">Trichomalopsis sarcophagae</name>
    <dbReference type="NCBI Taxonomy" id="543379"/>
    <lineage>
        <taxon>Eukaryota</taxon>
        <taxon>Metazoa</taxon>
        <taxon>Ecdysozoa</taxon>
        <taxon>Arthropoda</taxon>
        <taxon>Hexapoda</taxon>
        <taxon>Insecta</taxon>
        <taxon>Pterygota</taxon>
        <taxon>Neoptera</taxon>
        <taxon>Endopterygota</taxon>
        <taxon>Hymenoptera</taxon>
        <taxon>Apocrita</taxon>
        <taxon>Proctotrupomorpha</taxon>
        <taxon>Chalcidoidea</taxon>
        <taxon>Pteromalidae</taxon>
        <taxon>Pteromalinae</taxon>
        <taxon>Trichomalopsis</taxon>
    </lineage>
</organism>
<proteinExistence type="predicted"/>